<keyword evidence="11" id="KW-1185">Reference proteome</keyword>
<comment type="similarity">
    <text evidence="2 9">Belongs to the SSU72 phosphatase family.</text>
</comment>
<organism evidence="10 11">
    <name type="scientific">Tetrabaena socialis</name>
    <dbReference type="NCBI Taxonomy" id="47790"/>
    <lineage>
        <taxon>Eukaryota</taxon>
        <taxon>Viridiplantae</taxon>
        <taxon>Chlorophyta</taxon>
        <taxon>core chlorophytes</taxon>
        <taxon>Chlorophyceae</taxon>
        <taxon>CS clade</taxon>
        <taxon>Chlamydomonadales</taxon>
        <taxon>Tetrabaenaceae</taxon>
        <taxon>Tetrabaena</taxon>
    </lineage>
</organism>
<dbReference type="EMBL" id="PGGS01000435">
    <property type="protein sequence ID" value="PNH04005.1"/>
    <property type="molecule type" value="Genomic_DNA"/>
</dbReference>
<gene>
    <name evidence="10" type="ORF">TSOC_009865</name>
</gene>
<reference evidence="10 11" key="1">
    <citation type="journal article" date="2017" name="Mol. Biol. Evol.">
        <title>The 4-celled Tetrabaena socialis nuclear genome reveals the essential components for genetic control of cell number at the origin of multicellularity in the volvocine lineage.</title>
        <authorList>
            <person name="Featherston J."/>
            <person name="Arakaki Y."/>
            <person name="Hanschen E.R."/>
            <person name="Ferris P.J."/>
            <person name="Michod R.E."/>
            <person name="Olson B.J.S.C."/>
            <person name="Nozaki H."/>
            <person name="Durand P.M."/>
        </authorList>
    </citation>
    <scope>NUCLEOTIDE SEQUENCE [LARGE SCALE GENOMIC DNA]</scope>
    <source>
        <strain evidence="10 11">NIES-571</strain>
    </source>
</reference>
<dbReference type="Proteomes" id="UP000236333">
    <property type="component" value="Unassembled WGS sequence"/>
</dbReference>
<name>A0A2J7ZUQ1_9CHLO</name>
<evidence type="ECO:0000256" key="7">
    <source>
        <dbReference type="ARBA" id="ARBA00047761"/>
    </source>
</evidence>
<dbReference type="EC" id="3.1.3.16" evidence="9"/>
<protein>
    <recommendedName>
        <fullName evidence="9">RNA polymerase II subunit A C-terminal domain phosphatase SSU72</fullName>
        <shortName evidence="9">CTD phosphatase SSU72</shortName>
        <ecNumber evidence="9">3.1.3.16</ecNumber>
    </recommendedName>
</protein>
<dbReference type="PANTHER" id="PTHR10102:SF0">
    <property type="entry name" value="DNA-DIRECTED RNA POLYMERASE, MITOCHONDRIAL"/>
    <property type="match status" value="1"/>
</dbReference>
<dbReference type="OrthoDB" id="276422at2759"/>
<comment type="catalytic activity">
    <reaction evidence="7 9">
        <text>O-phospho-L-seryl-[protein] + H2O = L-seryl-[protein] + phosphate</text>
        <dbReference type="Rhea" id="RHEA:20629"/>
        <dbReference type="Rhea" id="RHEA-COMP:9863"/>
        <dbReference type="Rhea" id="RHEA-COMP:11604"/>
        <dbReference type="ChEBI" id="CHEBI:15377"/>
        <dbReference type="ChEBI" id="CHEBI:29999"/>
        <dbReference type="ChEBI" id="CHEBI:43474"/>
        <dbReference type="ChEBI" id="CHEBI:83421"/>
        <dbReference type="EC" id="3.1.3.16"/>
    </reaction>
</comment>
<accession>A0A2J7ZUQ1</accession>
<evidence type="ECO:0000313" key="11">
    <source>
        <dbReference type="Proteomes" id="UP000236333"/>
    </source>
</evidence>
<comment type="caution">
    <text evidence="10">The sequence shown here is derived from an EMBL/GenBank/DDBJ whole genome shotgun (WGS) entry which is preliminary data.</text>
</comment>
<dbReference type="GO" id="GO:0003677">
    <property type="term" value="F:DNA binding"/>
    <property type="evidence" value="ECO:0007669"/>
    <property type="project" value="InterPro"/>
</dbReference>
<dbReference type="PANTHER" id="PTHR10102">
    <property type="entry name" value="DNA-DIRECTED RNA POLYMERASE, MITOCHONDRIAL"/>
    <property type="match status" value="1"/>
</dbReference>
<dbReference type="SUPFAM" id="SSF56672">
    <property type="entry name" value="DNA/RNA polymerases"/>
    <property type="match status" value="1"/>
</dbReference>
<evidence type="ECO:0000256" key="3">
    <source>
        <dbReference type="ARBA" id="ARBA00022664"/>
    </source>
</evidence>
<proteinExistence type="inferred from homology"/>
<dbReference type="GO" id="GO:0005634">
    <property type="term" value="C:nucleus"/>
    <property type="evidence" value="ECO:0007669"/>
    <property type="project" value="UniProtKB-SubCell"/>
</dbReference>
<sequence length="81" mass="9149">MPQRLRFSVVCASNQNRSMEAHAILKKDTFVELHSRPLLHELRAELAANPLYAGAKFKLPPVPPLGNLDLSLIRNSTYFFS</sequence>
<evidence type="ECO:0000256" key="1">
    <source>
        <dbReference type="ARBA" id="ARBA00004123"/>
    </source>
</evidence>
<comment type="function">
    <text evidence="9">Protein phosphatase that catalyzes the dephosphorylation of the C-terminal domain of RNA polymerase II. Plays a role in RNA processing and termination.</text>
</comment>
<dbReference type="GO" id="GO:0004722">
    <property type="term" value="F:protein serine/threonine phosphatase activity"/>
    <property type="evidence" value="ECO:0007669"/>
    <property type="project" value="UniProtKB-UniRule"/>
</dbReference>
<comment type="subcellular location">
    <subcellularLocation>
        <location evidence="1 9">Nucleus</location>
    </subcellularLocation>
</comment>
<dbReference type="InterPro" id="IPR006811">
    <property type="entry name" value="RNA_pol_II_suA"/>
</dbReference>
<evidence type="ECO:0000256" key="9">
    <source>
        <dbReference type="RuleBase" id="RU369031"/>
    </source>
</evidence>
<evidence type="ECO:0000256" key="6">
    <source>
        <dbReference type="ARBA" id="ARBA00023242"/>
    </source>
</evidence>
<dbReference type="GO" id="GO:0006390">
    <property type="term" value="P:mitochondrial transcription"/>
    <property type="evidence" value="ECO:0007669"/>
    <property type="project" value="TreeGrafter"/>
</dbReference>
<keyword evidence="5 9" id="KW-0904">Protein phosphatase</keyword>
<keyword evidence="3 9" id="KW-0507">mRNA processing</keyword>
<keyword evidence="6 9" id="KW-0539">Nucleus</keyword>
<evidence type="ECO:0000256" key="5">
    <source>
        <dbReference type="ARBA" id="ARBA00022912"/>
    </source>
</evidence>
<dbReference type="InterPro" id="IPR043502">
    <property type="entry name" value="DNA/RNA_pol_sf"/>
</dbReference>
<dbReference type="InterPro" id="IPR002092">
    <property type="entry name" value="DNA-dir_Rpol_phage-type"/>
</dbReference>
<dbReference type="Pfam" id="PF04722">
    <property type="entry name" value="Ssu72"/>
    <property type="match status" value="1"/>
</dbReference>
<dbReference type="GO" id="GO:0003899">
    <property type="term" value="F:DNA-directed RNA polymerase activity"/>
    <property type="evidence" value="ECO:0007669"/>
    <property type="project" value="InterPro"/>
</dbReference>
<evidence type="ECO:0000313" key="10">
    <source>
        <dbReference type="EMBL" id="PNH04005.1"/>
    </source>
</evidence>
<comment type="catalytic activity">
    <reaction evidence="8 9">
        <text>O-phospho-L-threonyl-[protein] + H2O = L-threonyl-[protein] + phosphate</text>
        <dbReference type="Rhea" id="RHEA:47004"/>
        <dbReference type="Rhea" id="RHEA-COMP:11060"/>
        <dbReference type="Rhea" id="RHEA-COMP:11605"/>
        <dbReference type="ChEBI" id="CHEBI:15377"/>
        <dbReference type="ChEBI" id="CHEBI:30013"/>
        <dbReference type="ChEBI" id="CHEBI:43474"/>
        <dbReference type="ChEBI" id="CHEBI:61977"/>
        <dbReference type="EC" id="3.1.3.16"/>
    </reaction>
</comment>
<evidence type="ECO:0000256" key="4">
    <source>
        <dbReference type="ARBA" id="ARBA00022801"/>
    </source>
</evidence>
<keyword evidence="4 9" id="KW-0378">Hydrolase</keyword>
<evidence type="ECO:0000256" key="2">
    <source>
        <dbReference type="ARBA" id="ARBA00008978"/>
    </source>
</evidence>
<evidence type="ECO:0000256" key="8">
    <source>
        <dbReference type="ARBA" id="ARBA00048336"/>
    </source>
</evidence>
<dbReference type="AlphaFoldDB" id="A0A2J7ZUQ1"/>
<dbReference type="Gene3D" id="3.40.50.2300">
    <property type="match status" value="1"/>
</dbReference>
<dbReference type="GO" id="GO:0006397">
    <property type="term" value="P:mRNA processing"/>
    <property type="evidence" value="ECO:0007669"/>
    <property type="project" value="UniProtKB-KW"/>
</dbReference>
<dbReference type="GO" id="GO:0034245">
    <property type="term" value="C:mitochondrial DNA-directed RNA polymerase complex"/>
    <property type="evidence" value="ECO:0007669"/>
    <property type="project" value="TreeGrafter"/>
</dbReference>